<dbReference type="InterPro" id="IPR029063">
    <property type="entry name" value="SAM-dependent_MTases_sf"/>
</dbReference>
<dbReference type="AlphaFoldDB" id="A0A0W8FL56"/>
<evidence type="ECO:0000256" key="1">
    <source>
        <dbReference type="SAM" id="MobiDB-lite"/>
    </source>
</evidence>
<dbReference type="Pfam" id="PF13847">
    <property type="entry name" value="Methyltransf_31"/>
    <property type="match status" value="1"/>
</dbReference>
<keyword evidence="3" id="KW-0489">Methyltransferase</keyword>
<accession>A0A0W8FL56</accession>
<dbReference type="Gene3D" id="3.40.50.150">
    <property type="entry name" value="Vaccinia Virus protein VP39"/>
    <property type="match status" value="1"/>
</dbReference>
<evidence type="ECO:0000259" key="2">
    <source>
        <dbReference type="Pfam" id="PF13847"/>
    </source>
</evidence>
<dbReference type="GO" id="GO:0032259">
    <property type="term" value="P:methylation"/>
    <property type="evidence" value="ECO:0007669"/>
    <property type="project" value="UniProtKB-KW"/>
</dbReference>
<dbReference type="SUPFAM" id="SSF53335">
    <property type="entry name" value="S-adenosyl-L-methionine-dependent methyltransferases"/>
    <property type="match status" value="1"/>
</dbReference>
<protein>
    <submittedName>
        <fullName evidence="3">Putative methyltransferase</fullName>
    </submittedName>
</protein>
<feature type="domain" description="Methyltransferase" evidence="2">
    <location>
        <begin position="52"/>
        <end position="175"/>
    </location>
</feature>
<evidence type="ECO:0000313" key="3">
    <source>
        <dbReference type="EMBL" id="KUG21645.1"/>
    </source>
</evidence>
<gene>
    <name evidence="3" type="ORF">ASZ90_008590</name>
</gene>
<sequence>MKSLQESVLAAMDGTDVAQIPFFHYILQDLWEIGTDPSAVIELVRKHKKNYSGLRILDLGCGKGAVSVNLVCAFGCSCLGIDAIPEFVDVAREKAVAFDVGHRCRFEAGDIRIRVKEISGFDVIVLGSIGPVFGDYYQTLTALSPCLPQDGIIVIDDGYIDNHSRFSHLLIQKRETILRQIDDSGMRLIDETIIDHQAIKDSDDYIFQKIEQRCRELIRRHPEKKPFLKTTSGSKSKKMMSWKTGLSVPSW</sequence>
<name>A0A0W8FL56_9ZZZZ</name>
<proteinExistence type="predicted"/>
<dbReference type="GO" id="GO:0008168">
    <property type="term" value="F:methyltransferase activity"/>
    <property type="evidence" value="ECO:0007669"/>
    <property type="project" value="UniProtKB-KW"/>
</dbReference>
<feature type="region of interest" description="Disordered" evidence="1">
    <location>
        <begin position="226"/>
        <end position="251"/>
    </location>
</feature>
<comment type="caution">
    <text evidence="3">The sequence shown here is derived from an EMBL/GenBank/DDBJ whole genome shotgun (WGS) entry which is preliminary data.</text>
</comment>
<dbReference type="CDD" id="cd02440">
    <property type="entry name" value="AdoMet_MTases"/>
    <property type="match status" value="1"/>
</dbReference>
<organism evidence="3">
    <name type="scientific">hydrocarbon metagenome</name>
    <dbReference type="NCBI Taxonomy" id="938273"/>
    <lineage>
        <taxon>unclassified sequences</taxon>
        <taxon>metagenomes</taxon>
        <taxon>ecological metagenomes</taxon>
    </lineage>
</organism>
<reference evidence="3" key="1">
    <citation type="journal article" date="2015" name="Proc. Natl. Acad. Sci. U.S.A.">
        <title>Networks of energetic and metabolic interactions define dynamics in microbial communities.</title>
        <authorList>
            <person name="Embree M."/>
            <person name="Liu J.K."/>
            <person name="Al-Bassam M.M."/>
            <person name="Zengler K."/>
        </authorList>
    </citation>
    <scope>NUCLEOTIDE SEQUENCE</scope>
</reference>
<keyword evidence="3" id="KW-0808">Transferase</keyword>
<dbReference type="InterPro" id="IPR025714">
    <property type="entry name" value="Methyltranfer_dom"/>
</dbReference>
<dbReference type="EMBL" id="LNQE01001035">
    <property type="protein sequence ID" value="KUG21645.1"/>
    <property type="molecule type" value="Genomic_DNA"/>
</dbReference>